<dbReference type="PANTHER" id="PTHR33295">
    <property type="entry name" value="ATPASE"/>
    <property type="match status" value="1"/>
</dbReference>
<accession>D9PHE7</accession>
<reference evidence="2" key="1">
    <citation type="submission" date="2010-07" db="EMBL/GenBank/DDBJ databases">
        <authorList>
            <consortium name="CONSOLIDER consortium CSD2007-00005"/>
            <person name="Guazzaroni M.-E."/>
            <person name="Richter M."/>
            <person name="Garcia-Salamanca A."/>
            <person name="Yarza P."/>
            <person name="Ferrer M."/>
        </authorList>
    </citation>
    <scope>NUCLEOTIDE SEQUENCE</scope>
</reference>
<dbReference type="PANTHER" id="PTHR33295:SF8">
    <property type="entry name" value="AAA+ ATPASE DOMAIN-CONTAINING PROTEIN"/>
    <property type="match status" value="1"/>
</dbReference>
<dbReference type="InterPro" id="IPR027417">
    <property type="entry name" value="P-loop_NTPase"/>
</dbReference>
<sequence length="178" mass="20787">MKNLLIEQNPHWHKKTYDYVPREKLSQLISYLALKQIITITGIRRCGKSTLAKQAIAYLIKSGVNPLNILFVNLEQPMFLEYRDSPLYLDSIYEEYLKLNNPQGKTYIIFDEIQYFNSWQVYIKSKYESSNIKFIITGSNSSMLSSELATLLSGRALNIHLDTFSFSEFLNYKKCATW</sequence>
<organism evidence="2">
    <name type="scientific">sediment metagenome</name>
    <dbReference type="NCBI Taxonomy" id="749907"/>
    <lineage>
        <taxon>unclassified sequences</taxon>
        <taxon>metagenomes</taxon>
        <taxon>ecological metagenomes</taxon>
    </lineage>
</organism>
<dbReference type="SUPFAM" id="SSF52540">
    <property type="entry name" value="P-loop containing nucleoside triphosphate hydrolases"/>
    <property type="match status" value="1"/>
</dbReference>
<proteinExistence type="predicted"/>
<dbReference type="AlphaFoldDB" id="D9PHE7"/>
<name>D9PHE7_9ZZZZ</name>
<feature type="domain" description="AAA" evidence="1">
    <location>
        <begin position="35"/>
        <end position="170"/>
    </location>
</feature>
<reference evidence="2" key="2">
    <citation type="journal article" date="2011" name="Microb. Ecol.">
        <title>Taxonomic and Functional Metagenomic Profiling of the Microbial Community in the Anoxic Sediment of a Sub-saline Shallow Lake (Laguna de Carrizo, Central Spain).</title>
        <authorList>
            <person name="Ferrer M."/>
            <person name="Guazzaroni M.E."/>
            <person name="Richter M."/>
            <person name="Garcia-Salamanca A."/>
            <person name="Yarza P."/>
            <person name="Suarez-Suarez A."/>
            <person name="Solano J."/>
            <person name="Alcaide M."/>
            <person name="van Dillewijn P."/>
            <person name="Molina-Henares M.A."/>
            <person name="Lopez-Cortes N."/>
            <person name="Al-Ramahi Y."/>
            <person name="Guerrero C."/>
            <person name="Acosta A."/>
            <person name="de Eugenio L.I."/>
            <person name="Martinez V."/>
            <person name="Marques S."/>
            <person name="Rojo F."/>
            <person name="Santero E."/>
            <person name="Genilloud O."/>
            <person name="Perez-Perez J."/>
            <person name="Rossello-Mora R."/>
            <person name="Ramos J.L."/>
        </authorList>
    </citation>
    <scope>NUCLEOTIDE SEQUENCE</scope>
</reference>
<dbReference type="InterPro" id="IPR041682">
    <property type="entry name" value="AAA_14"/>
</dbReference>
<dbReference type="Gene3D" id="3.40.50.300">
    <property type="entry name" value="P-loop containing nucleotide triphosphate hydrolases"/>
    <property type="match status" value="1"/>
</dbReference>
<protein>
    <submittedName>
        <fullName evidence="2">ATPase</fullName>
    </submittedName>
</protein>
<dbReference type="EMBL" id="ADZX01000366">
    <property type="protein sequence ID" value="EFK97032.1"/>
    <property type="molecule type" value="Genomic_DNA"/>
</dbReference>
<gene>
    <name evidence="2" type="ORF">LDC_0947</name>
</gene>
<comment type="caution">
    <text evidence="2">The sequence shown here is derived from an EMBL/GenBank/DDBJ whole genome shotgun (WGS) entry which is preliminary data.</text>
</comment>
<dbReference type="Pfam" id="PF13173">
    <property type="entry name" value="AAA_14"/>
    <property type="match status" value="1"/>
</dbReference>
<evidence type="ECO:0000313" key="2">
    <source>
        <dbReference type="EMBL" id="EFK97032.1"/>
    </source>
</evidence>
<evidence type="ECO:0000259" key="1">
    <source>
        <dbReference type="Pfam" id="PF13173"/>
    </source>
</evidence>